<dbReference type="Proteomes" id="UP000199077">
    <property type="component" value="Chromosome I"/>
</dbReference>
<dbReference type="AlphaFoldDB" id="A0A1H0R653"/>
<feature type="transmembrane region" description="Helical" evidence="1">
    <location>
        <begin position="84"/>
        <end position="103"/>
    </location>
</feature>
<organism evidence="2 3">
    <name type="scientific">Pedococcus dokdonensis</name>
    <dbReference type="NCBI Taxonomy" id="443156"/>
    <lineage>
        <taxon>Bacteria</taxon>
        <taxon>Bacillati</taxon>
        <taxon>Actinomycetota</taxon>
        <taxon>Actinomycetes</taxon>
        <taxon>Micrococcales</taxon>
        <taxon>Intrasporangiaceae</taxon>
        <taxon>Pedococcus</taxon>
    </lineage>
</organism>
<keyword evidence="1" id="KW-1133">Transmembrane helix</keyword>
<name>A0A1H0R653_9MICO</name>
<accession>A0A1H0R653</accession>
<dbReference type="EMBL" id="LT629711">
    <property type="protein sequence ID" value="SDP24458.1"/>
    <property type="molecule type" value="Genomic_DNA"/>
</dbReference>
<sequence>MSDARAAPVPWGNPSRTRYAACAPPARGPSLSAVTSPAPAPARPRDPFRTVAAGLCALQALALVGFVGFYLWELTQDDADDTTRVVMSALLILVFAVGIAALARGWVRGDNWPNTPTVVWNALLLPVGWSLVQSGRGVVGALVIVVALAGIVAAIKADTTDEDADPVDD</sequence>
<evidence type="ECO:0000256" key="1">
    <source>
        <dbReference type="SAM" id="Phobius"/>
    </source>
</evidence>
<gene>
    <name evidence="2" type="ORF">SAMN04489867_1841</name>
</gene>
<protein>
    <submittedName>
        <fullName evidence="2">Uncharacterized protein</fullName>
    </submittedName>
</protein>
<dbReference type="STRING" id="443156.SAMN04489867_1841"/>
<feature type="transmembrane region" description="Helical" evidence="1">
    <location>
        <begin position="138"/>
        <end position="155"/>
    </location>
</feature>
<keyword evidence="3" id="KW-1185">Reference proteome</keyword>
<reference evidence="3" key="1">
    <citation type="submission" date="2016-10" db="EMBL/GenBank/DDBJ databases">
        <authorList>
            <person name="Varghese N."/>
            <person name="Submissions S."/>
        </authorList>
    </citation>
    <scope>NUCLEOTIDE SEQUENCE [LARGE SCALE GENOMIC DNA]</scope>
    <source>
        <strain evidence="3">DSM 22329</strain>
    </source>
</reference>
<keyword evidence="1" id="KW-0472">Membrane</keyword>
<proteinExistence type="predicted"/>
<evidence type="ECO:0000313" key="3">
    <source>
        <dbReference type="Proteomes" id="UP000199077"/>
    </source>
</evidence>
<feature type="transmembrane region" description="Helical" evidence="1">
    <location>
        <begin position="51"/>
        <end position="72"/>
    </location>
</feature>
<keyword evidence="1" id="KW-0812">Transmembrane</keyword>
<evidence type="ECO:0000313" key="2">
    <source>
        <dbReference type="EMBL" id="SDP24458.1"/>
    </source>
</evidence>